<dbReference type="AlphaFoldDB" id="A0A6M3Y322"/>
<gene>
    <name evidence="1" type="ORF">TM448B09010_0005</name>
</gene>
<sequence length="98" mass="11432">MDTQEIRKYAEDNNEMNLTPDELDHVAMCLDHIYKWYYEDYPLGGFLTSIVRNDLKGAVFQADGINSRALKLYAYFLTWCLPSDYVKKARGEVINVDK</sequence>
<name>A0A6M3Y322_9ZZZZ</name>
<protein>
    <submittedName>
        <fullName evidence="1">Uncharacterized protein</fullName>
    </submittedName>
</protein>
<proteinExistence type="predicted"/>
<reference evidence="1" key="1">
    <citation type="submission" date="2020-03" db="EMBL/GenBank/DDBJ databases">
        <title>The deep terrestrial virosphere.</title>
        <authorList>
            <person name="Holmfeldt K."/>
            <person name="Nilsson E."/>
            <person name="Simone D."/>
            <person name="Lopez-Fernandez M."/>
            <person name="Wu X."/>
            <person name="de Brujin I."/>
            <person name="Lundin D."/>
            <person name="Andersson A."/>
            <person name="Bertilsson S."/>
            <person name="Dopson M."/>
        </authorList>
    </citation>
    <scope>NUCLEOTIDE SEQUENCE</scope>
    <source>
        <strain evidence="1">TM448B09010</strain>
    </source>
</reference>
<organism evidence="1">
    <name type="scientific">viral metagenome</name>
    <dbReference type="NCBI Taxonomy" id="1070528"/>
    <lineage>
        <taxon>unclassified sequences</taxon>
        <taxon>metagenomes</taxon>
        <taxon>organismal metagenomes</taxon>
    </lineage>
</organism>
<accession>A0A6M3Y322</accession>
<dbReference type="EMBL" id="MT145183">
    <property type="protein sequence ID" value="QJI04472.1"/>
    <property type="molecule type" value="Genomic_DNA"/>
</dbReference>
<evidence type="ECO:0000313" key="1">
    <source>
        <dbReference type="EMBL" id="QJI04472.1"/>
    </source>
</evidence>